<dbReference type="Gene3D" id="3.90.1200.10">
    <property type="match status" value="1"/>
</dbReference>
<dbReference type="InterPro" id="IPR011009">
    <property type="entry name" value="Kinase-like_dom_sf"/>
</dbReference>
<dbReference type="PANTHER" id="PTHR40086">
    <property type="entry name" value="PHOSPHOTRANSFERASE YTMP-RELATED"/>
    <property type="match status" value="1"/>
</dbReference>
<dbReference type="RefSeq" id="WP_307230390.1">
    <property type="nucleotide sequence ID" value="NZ_JAUSTT010000016.1"/>
</dbReference>
<dbReference type="InterPro" id="IPR002575">
    <property type="entry name" value="Aminoglycoside_PTrfase"/>
</dbReference>
<evidence type="ECO:0000313" key="2">
    <source>
        <dbReference type="EMBL" id="MDQ0176885.1"/>
    </source>
</evidence>
<organism evidence="2 3">
    <name type="scientific">Bacillus chungangensis</name>
    <dbReference type="NCBI Taxonomy" id="587633"/>
    <lineage>
        <taxon>Bacteria</taxon>
        <taxon>Bacillati</taxon>
        <taxon>Bacillota</taxon>
        <taxon>Bacilli</taxon>
        <taxon>Bacillales</taxon>
        <taxon>Bacillaceae</taxon>
        <taxon>Bacillus</taxon>
    </lineage>
</organism>
<evidence type="ECO:0000313" key="3">
    <source>
        <dbReference type="Proteomes" id="UP001223586"/>
    </source>
</evidence>
<reference evidence="2 3" key="1">
    <citation type="submission" date="2023-07" db="EMBL/GenBank/DDBJ databases">
        <title>Genomic Encyclopedia of Type Strains, Phase IV (KMG-IV): sequencing the most valuable type-strain genomes for metagenomic binning, comparative biology and taxonomic classification.</title>
        <authorList>
            <person name="Goeker M."/>
        </authorList>
    </citation>
    <scope>NUCLEOTIDE SEQUENCE [LARGE SCALE GENOMIC DNA]</scope>
    <source>
        <strain evidence="2 3">DSM 23837</strain>
    </source>
</reference>
<dbReference type="EMBL" id="JAUSTT010000016">
    <property type="protein sequence ID" value="MDQ0176885.1"/>
    <property type="molecule type" value="Genomic_DNA"/>
</dbReference>
<dbReference type="SUPFAM" id="SSF56112">
    <property type="entry name" value="Protein kinase-like (PK-like)"/>
    <property type="match status" value="1"/>
</dbReference>
<dbReference type="Pfam" id="PF01636">
    <property type="entry name" value="APH"/>
    <property type="match status" value="1"/>
</dbReference>
<evidence type="ECO:0000259" key="1">
    <source>
        <dbReference type="Pfam" id="PF01636"/>
    </source>
</evidence>
<comment type="caution">
    <text evidence="2">The sequence shown here is derived from an EMBL/GenBank/DDBJ whole genome shotgun (WGS) entry which is preliminary data.</text>
</comment>
<keyword evidence="3" id="KW-1185">Reference proteome</keyword>
<feature type="domain" description="Aminoglycoside phosphotransferase" evidence="1">
    <location>
        <begin position="37"/>
        <end position="224"/>
    </location>
</feature>
<dbReference type="Proteomes" id="UP001223586">
    <property type="component" value="Unassembled WGS sequence"/>
</dbReference>
<dbReference type="PANTHER" id="PTHR40086:SF1">
    <property type="entry name" value="CELL CYCLE REGULATOR CCRZ"/>
    <property type="match status" value="1"/>
</dbReference>
<protein>
    <submittedName>
        <fullName evidence="2">Thiamine kinase-like enzyme</fullName>
    </submittedName>
</protein>
<gene>
    <name evidence="2" type="ORF">J2S08_002743</name>
</gene>
<proteinExistence type="predicted"/>
<name>A0ABT9WUI6_9BACI</name>
<accession>A0ABT9WUI6</accession>
<sequence length="261" mass="30685">MEHLLGQDWEITPAGGATGEAFIAKHKKEKLFLKRNSSPFLAVLSVEKIVPKLVWTKRLENGDVITAQEWLKGRELEPHEMKDIRVAKLLRKIHSSAPLQTMLQRLGKTIFEPQMMLTDVVTKLDKELQHLIVIQKSLRFLEMSIQTIDCGEYVVCHGDVNHNNWLLSEGNQLYLIDWDGAMLADPAVDIGMLLYWYIPEEQWPEWLSQYGIALTDSLHLRMKWYVLAQTLLSIDWHRRKHRYHEMNHLIHFLQLHFFEKE</sequence>
<dbReference type="InterPro" id="IPR052077">
    <property type="entry name" value="CcrZ_PhaseVar_Mediator"/>
</dbReference>